<proteinExistence type="predicted"/>
<dbReference type="AlphaFoldDB" id="A0A090W2E5"/>
<organism evidence="1 2">
    <name type="scientific">Jejuia pallidilutea</name>
    <dbReference type="NCBI Taxonomy" id="504487"/>
    <lineage>
        <taxon>Bacteria</taxon>
        <taxon>Pseudomonadati</taxon>
        <taxon>Bacteroidota</taxon>
        <taxon>Flavobacteriia</taxon>
        <taxon>Flavobacteriales</taxon>
        <taxon>Flavobacteriaceae</taxon>
        <taxon>Jejuia</taxon>
    </lineage>
</organism>
<accession>A0A090W2E5</accession>
<sequence length="39" mass="4599">MKHKIQHIIIENYTTESGALNPEIKLSYQVLGNHWVKHQ</sequence>
<evidence type="ECO:0000313" key="2">
    <source>
        <dbReference type="Proteomes" id="UP000029646"/>
    </source>
</evidence>
<name>A0A090W2E5_9FLAO</name>
<dbReference type="EMBL" id="BBNS01000010">
    <property type="protein sequence ID" value="GAL71091.1"/>
    <property type="molecule type" value="Genomic_DNA"/>
</dbReference>
<dbReference type="Proteomes" id="UP000029646">
    <property type="component" value="Unassembled WGS sequence"/>
</dbReference>
<protein>
    <submittedName>
        <fullName evidence="1">Uncharacterized protein</fullName>
    </submittedName>
</protein>
<evidence type="ECO:0000313" key="1">
    <source>
        <dbReference type="EMBL" id="GAL71091.1"/>
    </source>
</evidence>
<reference evidence="1 2" key="1">
    <citation type="journal article" date="2014" name="Genome Announc.">
        <title>Draft Genome Sequence of Marine Flavobacterium Jejuia pallidilutea Strain 11shimoA1 and Pigmentation Mutants.</title>
        <authorList>
            <person name="Takatani N."/>
            <person name="Nakanishi M."/>
            <person name="Meirelles P."/>
            <person name="Mino S."/>
            <person name="Suda W."/>
            <person name="Oshima K."/>
            <person name="Hattori M."/>
            <person name="Ohkuma M."/>
            <person name="Hosokawa M."/>
            <person name="Miyashita K."/>
            <person name="Thompson F.L."/>
            <person name="Niwa A."/>
            <person name="Sawabe T."/>
            <person name="Sawabe T."/>
        </authorList>
    </citation>
    <scope>NUCLEOTIDE SEQUENCE [LARGE SCALE GENOMIC DNA]</scope>
    <source>
        <strain evidence="2">JCM19302</strain>
    </source>
</reference>
<gene>
    <name evidence="1" type="ORF">JCM19302_520</name>
</gene>
<comment type="caution">
    <text evidence="1">The sequence shown here is derived from an EMBL/GenBank/DDBJ whole genome shotgun (WGS) entry which is preliminary data.</text>
</comment>